<keyword evidence="2" id="KW-1185">Reference proteome</keyword>
<dbReference type="EMBL" id="JACHJL010000015">
    <property type="protein sequence ID" value="MBB5938351.1"/>
    <property type="molecule type" value="Genomic_DNA"/>
</dbReference>
<name>A0A7W9QDM2_9ACTN</name>
<gene>
    <name evidence="1" type="ORF">FHS42_005439</name>
</gene>
<reference evidence="1 2" key="1">
    <citation type="submission" date="2020-08" db="EMBL/GenBank/DDBJ databases">
        <title>Genomic Encyclopedia of Type Strains, Phase III (KMG-III): the genomes of soil and plant-associated and newly described type strains.</title>
        <authorList>
            <person name="Whitman W."/>
        </authorList>
    </citation>
    <scope>NUCLEOTIDE SEQUENCE [LARGE SCALE GENOMIC DNA]</scope>
    <source>
        <strain evidence="1 2">CECT 8305</strain>
    </source>
</reference>
<organism evidence="1 2">
    <name type="scientific">Streptomyces zagrosensis</name>
    <dbReference type="NCBI Taxonomy" id="1042984"/>
    <lineage>
        <taxon>Bacteria</taxon>
        <taxon>Bacillati</taxon>
        <taxon>Actinomycetota</taxon>
        <taxon>Actinomycetes</taxon>
        <taxon>Kitasatosporales</taxon>
        <taxon>Streptomycetaceae</taxon>
        <taxon>Streptomyces</taxon>
    </lineage>
</organism>
<comment type="caution">
    <text evidence="1">The sequence shown here is derived from an EMBL/GenBank/DDBJ whole genome shotgun (WGS) entry which is preliminary data.</text>
</comment>
<dbReference type="Proteomes" id="UP000588098">
    <property type="component" value="Unassembled WGS sequence"/>
</dbReference>
<dbReference type="SUPFAM" id="SSF53756">
    <property type="entry name" value="UDP-Glycosyltransferase/glycogen phosphorylase"/>
    <property type="match status" value="1"/>
</dbReference>
<evidence type="ECO:0008006" key="3">
    <source>
        <dbReference type="Google" id="ProtNLM"/>
    </source>
</evidence>
<evidence type="ECO:0000313" key="2">
    <source>
        <dbReference type="Proteomes" id="UP000588098"/>
    </source>
</evidence>
<protein>
    <recommendedName>
        <fullName evidence="3">Translation initiation factor 2</fullName>
    </recommendedName>
</protein>
<sequence>MSSRNGPDLQDVRDPQDLRELRVPVGEDAHRWRTFGGERTVVVAARTVTSTVRVLEALPALLRGDSRVTVVFAYDPTSAFSDGVLDLLRDTGCRVMPWSQLTTCTPDLILSASENIALPESDCPVLVLPHGVGFHKLVPDSHTPHTRLSGVVPDALLEAGRAWLAVSHPDQAEQLLAEHPKAAGRTLLIGDPCFDELSASLPSAASYRRALGVADGQRLVVLSSTWGPTSLLGRDPELPARVLAALPYDEYRVAAILHPNVWAAHGSWQIRTAQAAALEAGLLLVPTIHAWRSALVAASAVVGDHGSVSLYGAALGKPLLLAAFGTDAVSDTAIARLGQVAPRLDPHGDVRQQIESAIKEHTPTRYATIADLAFAEPGQALDRLRNALYHLLELPEPGPAGPPVLTLAPPDPPAAPVTSWLVTTTVSRSDSGQHTVAVSRQPAAVATDRDEEDGTYLHLACDEEERNRRRIESASVVLCHRPAATTVAALRWVRDTLHRLPGSLLAAVALPDGGCLVGLLDGRVVEVALTGPPLDPGLPAALIYTCLRAGLPLSDVCVTLHIGSMPVREEDVVLRLRPPAPAP</sequence>
<dbReference type="AlphaFoldDB" id="A0A7W9QDM2"/>
<accession>A0A7W9QDM2</accession>
<proteinExistence type="predicted"/>
<evidence type="ECO:0000313" key="1">
    <source>
        <dbReference type="EMBL" id="MBB5938351.1"/>
    </source>
</evidence>